<organism evidence="13 14">
    <name type="scientific">Ammonifex thiophilus</name>
    <dbReference type="NCBI Taxonomy" id="444093"/>
    <lineage>
        <taxon>Bacteria</taxon>
        <taxon>Bacillati</taxon>
        <taxon>Bacillota</taxon>
        <taxon>Clostridia</taxon>
        <taxon>Thermoanaerobacterales</taxon>
        <taxon>Thermoanaerobacteraceae</taxon>
        <taxon>Ammonifex</taxon>
    </lineage>
</organism>
<dbReference type="PANTHER" id="PTHR46425:SF1">
    <property type="entry name" value="TRANSCRIPTION TERMINATION FACTOR RHO"/>
    <property type="match status" value="1"/>
</dbReference>
<dbReference type="InterPro" id="IPR000194">
    <property type="entry name" value="ATPase_F1/V1/A1_a/bsu_nucl-bd"/>
</dbReference>
<evidence type="ECO:0000313" key="13">
    <source>
        <dbReference type="EMBL" id="RDV84900.1"/>
    </source>
</evidence>
<dbReference type="Proteomes" id="UP000256329">
    <property type="component" value="Unassembled WGS sequence"/>
</dbReference>
<evidence type="ECO:0000256" key="10">
    <source>
        <dbReference type="NCBIfam" id="TIGR00767"/>
    </source>
</evidence>
<keyword evidence="7 9" id="KW-0805">Transcription regulation</keyword>
<dbReference type="CDD" id="cd01128">
    <property type="entry name" value="rho_factor_C"/>
    <property type="match status" value="1"/>
</dbReference>
<dbReference type="SMART" id="SM00357">
    <property type="entry name" value="CSP"/>
    <property type="match status" value="1"/>
</dbReference>
<protein>
    <recommendedName>
        <fullName evidence="9 10">Transcription termination factor Rho</fullName>
        <ecNumber evidence="9 10">3.6.4.-</ecNumber>
    </recommendedName>
    <alternativeName>
        <fullName evidence="9">ATP-dependent helicase Rho</fullName>
    </alternativeName>
</protein>
<dbReference type="RefSeq" id="WP_115791893.1">
    <property type="nucleotide sequence ID" value="NZ_QSLN01000001.1"/>
</dbReference>
<dbReference type="InterPro" id="IPR036269">
    <property type="entry name" value="Rho_N_sf"/>
</dbReference>
<keyword evidence="2 9" id="KW-0547">Nucleotide-binding</keyword>
<dbReference type="OrthoDB" id="9805197at2"/>
<keyword evidence="8 9" id="KW-0804">Transcription</keyword>
<dbReference type="AlphaFoldDB" id="A0A3D8P6C7"/>
<dbReference type="InterPro" id="IPR011112">
    <property type="entry name" value="Rho-like_N"/>
</dbReference>
<dbReference type="InterPro" id="IPR004665">
    <property type="entry name" value="Term_rho"/>
</dbReference>
<feature type="domain" description="Rho RNA-BD" evidence="12">
    <location>
        <begin position="75"/>
        <end position="148"/>
    </location>
</feature>
<feature type="binding site" evidence="9">
    <location>
        <position position="234"/>
    </location>
    <ligand>
        <name>ATP</name>
        <dbReference type="ChEBI" id="CHEBI:30616"/>
    </ligand>
</feature>
<keyword evidence="14" id="KW-1185">Reference proteome</keyword>
<dbReference type="SMART" id="SM00959">
    <property type="entry name" value="Rho_N"/>
    <property type="match status" value="1"/>
</dbReference>
<dbReference type="SUPFAM" id="SSF68912">
    <property type="entry name" value="Rho N-terminal domain-like"/>
    <property type="match status" value="1"/>
</dbReference>
<dbReference type="CDD" id="cd04459">
    <property type="entry name" value="Rho_CSD"/>
    <property type="match status" value="1"/>
</dbReference>
<dbReference type="InterPro" id="IPR041703">
    <property type="entry name" value="Rho_factor_ATP-bd"/>
</dbReference>
<accession>A0A3D8P6C7</accession>
<evidence type="ECO:0000256" key="8">
    <source>
        <dbReference type="ARBA" id="ARBA00023163"/>
    </source>
</evidence>
<dbReference type="SUPFAM" id="SSF50249">
    <property type="entry name" value="Nucleic acid-binding proteins"/>
    <property type="match status" value="1"/>
</dbReference>
<evidence type="ECO:0000259" key="12">
    <source>
        <dbReference type="PROSITE" id="PS51856"/>
    </source>
</evidence>
<evidence type="ECO:0000256" key="4">
    <source>
        <dbReference type="ARBA" id="ARBA00022806"/>
    </source>
</evidence>
<dbReference type="PANTHER" id="PTHR46425">
    <property type="entry name" value="TRANSCRIPTION TERMINATION FACTOR RHO"/>
    <property type="match status" value="1"/>
</dbReference>
<evidence type="ECO:0000256" key="2">
    <source>
        <dbReference type="ARBA" id="ARBA00022741"/>
    </source>
</evidence>
<evidence type="ECO:0000256" key="9">
    <source>
        <dbReference type="HAMAP-Rule" id="MF_01884"/>
    </source>
</evidence>
<dbReference type="SUPFAM" id="SSF52540">
    <property type="entry name" value="P-loop containing nucleoside triphosphate hydrolases"/>
    <property type="match status" value="1"/>
</dbReference>
<dbReference type="SMART" id="SM00382">
    <property type="entry name" value="AAA"/>
    <property type="match status" value="1"/>
</dbReference>
<keyword evidence="3 9" id="KW-0378">Hydrolase</keyword>
<comment type="caution">
    <text evidence="9">Lacks conserved residue(s) required for the propagation of feature annotation.</text>
</comment>
<comment type="function">
    <text evidence="9">Facilitates transcription termination by a mechanism that involves Rho binding to the nascent RNA, activation of Rho's RNA-dependent ATPase activity, and release of the mRNA from the DNA template.</text>
</comment>
<dbReference type="GO" id="GO:0016787">
    <property type="term" value="F:hydrolase activity"/>
    <property type="evidence" value="ECO:0007669"/>
    <property type="project" value="UniProtKB-KW"/>
</dbReference>
<sequence>MSQVTPAGDLESKTVLELRAIAKELGVPEYYRLRKQELIEAIKARYAAEKEEEAVRSAPEVVAEARPPEPEPSALPRARGVLEILPDGYGFLRPHKYLPSPDDIYVSASQIRKFDLRTGDLVEGVVRRPKENEKYFALLRVERVNGVPADELPPRPHFDNLTPLYPCERIRLETTPDRIAVRIIDLIAPLGKGQRGLIVAPPKAGKTTLLKEIANSITANHPEIYLIILLIDERPEEVTDISRSVKAEVVSSTFDEPPENHVKVAEMVLERAKRLVEHGRDVAILLDSITRLARAHNLVIPPSGRTLSGGVDPAALHKPKRFFGAARKLEEGGSLTILATALIETGSRMDEVIFEEFKGTGNMELVLSRALAERRIFPAIDVKRSGTRKEELLLSREELELVWYFRRATNEMTPWEAMEHLLEEIRRTRSNEELVRNFQAFKQASGEEVLGLSPQCR</sequence>
<dbReference type="NCBIfam" id="NF006886">
    <property type="entry name" value="PRK09376.1"/>
    <property type="match status" value="1"/>
</dbReference>
<evidence type="ECO:0000256" key="5">
    <source>
        <dbReference type="ARBA" id="ARBA00022840"/>
    </source>
</evidence>
<dbReference type="HAMAP" id="MF_01884">
    <property type="entry name" value="Rho"/>
    <property type="match status" value="1"/>
</dbReference>
<dbReference type="Pfam" id="PF00006">
    <property type="entry name" value="ATP-synt_ab"/>
    <property type="match status" value="1"/>
</dbReference>
<keyword evidence="4 9" id="KW-0347">Helicase</keyword>
<dbReference type="Gene3D" id="3.40.50.300">
    <property type="entry name" value="P-loop containing nucleotide triphosphate hydrolases"/>
    <property type="match status" value="1"/>
</dbReference>
<dbReference type="NCBIfam" id="TIGR00767">
    <property type="entry name" value="rho"/>
    <property type="match status" value="1"/>
</dbReference>
<dbReference type="EC" id="3.6.4.-" evidence="9 10"/>
<feature type="binding site" evidence="9">
    <location>
        <begin position="191"/>
        <end position="196"/>
    </location>
    <ligand>
        <name>ATP</name>
        <dbReference type="ChEBI" id="CHEBI:30616"/>
    </ligand>
</feature>
<evidence type="ECO:0000256" key="1">
    <source>
        <dbReference type="ARBA" id="ARBA00022472"/>
    </source>
</evidence>
<keyword evidence="6 9" id="KW-0694">RNA-binding</keyword>
<reference evidence="13 14" key="1">
    <citation type="submission" date="2018-08" db="EMBL/GenBank/DDBJ databases">
        <title>Form III RuBisCO-mediated autotrophy in Thermodesulfobium bacteria.</title>
        <authorList>
            <person name="Toshchakov S.V."/>
            <person name="Kublanov I.V."/>
            <person name="Frolov E."/>
            <person name="Bonch-Osmolovskaya E.A."/>
            <person name="Tourova T.P."/>
            <person name="Chernych N.A."/>
            <person name="Lebedinsky A.V."/>
        </authorList>
    </citation>
    <scope>NUCLEOTIDE SEQUENCE [LARGE SCALE GENOMIC DNA]</scope>
    <source>
        <strain evidence="13 14">SR</strain>
    </source>
</reference>
<dbReference type="GO" id="GO:0005524">
    <property type="term" value="F:ATP binding"/>
    <property type="evidence" value="ECO:0007669"/>
    <property type="project" value="UniProtKB-UniRule"/>
</dbReference>
<dbReference type="Pfam" id="PF07498">
    <property type="entry name" value="Rho_N"/>
    <property type="match status" value="1"/>
</dbReference>
<dbReference type="GO" id="GO:0003723">
    <property type="term" value="F:RNA binding"/>
    <property type="evidence" value="ECO:0007669"/>
    <property type="project" value="UniProtKB-UniRule"/>
</dbReference>
<evidence type="ECO:0000256" key="3">
    <source>
        <dbReference type="ARBA" id="ARBA00022801"/>
    </source>
</evidence>
<comment type="subunit">
    <text evidence="9">Homohexamer. The homohexamer assembles into an open ring structure.</text>
</comment>
<evidence type="ECO:0000313" key="14">
    <source>
        <dbReference type="Proteomes" id="UP000256329"/>
    </source>
</evidence>
<dbReference type="PROSITE" id="PS51856">
    <property type="entry name" value="RHO_RNA_BD"/>
    <property type="match status" value="1"/>
</dbReference>
<evidence type="ECO:0000256" key="6">
    <source>
        <dbReference type="ARBA" id="ARBA00022884"/>
    </source>
</evidence>
<dbReference type="GO" id="GO:0004386">
    <property type="term" value="F:helicase activity"/>
    <property type="evidence" value="ECO:0007669"/>
    <property type="project" value="UniProtKB-UniRule"/>
</dbReference>
<dbReference type="InterPro" id="IPR011113">
    <property type="entry name" value="Rho_RNA-bd"/>
</dbReference>
<dbReference type="Gene3D" id="2.40.50.140">
    <property type="entry name" value="Nucleic acid-binding proteins"/>
    <property type="match status" value="1"/>
</dbReference>
<feature type="binding site" evidence="9">
    <location>
        <begin position="203"/>
        <end position="208"/>
    </location>
    <ligand>
        <name>ATP</name>
        <dbReference type="ChEBI" id="CHEBI:30616"/>
    </ligand>
</feature>
<proteinExistence type="inferred from homology"/>
<name>A0A3D8P6C7_9THEO</name>
<comment type="similarity">
    <text evidence="9 11">Belongs to the Rho family.</text>
</comment>
<dbReference type="InterPro" id="IPR003593">
    <property type="entry name" value="AAA+_ATPase"/>
</dbReference>
<gene>
    <name evidence="9" type="primary">rho</name>
    <name evidence="13" type="ORF">DXX99_00285</name>
</gene>
<keyword evidence="5 9" id="KW-0067">ATP-binding</keyword>
<evidence type="ECO:0000256" key="11">
    <source>
        <dbReference type="PROSITE-ProRule" id="PRU01203"/>
    </source>
</evidence>
<dbReference type="EMBL" id="QSLN01000001">
    <property type="protein sequence ID" value="RDV84900.1"/>
    <property type="molecule type" value="Genomic_DNA"/>
</dbReference>
<keyword evidence="1 9" id="KW-0806">Transcription termination</keyword>
<dbReference type="InterPro" id="IPR012340">
    <property type="entry name" value="NA-bd_OB-fold"/>
</dbReference>
<dbReference type="InterPro" id="IPR011129">
    <property type="entry name" value="CSD"/>
</dbReference>
<comment type="caution">
    <text evidence="13">The sequence shown here is derived from an EMBL/GenBank/DDBJ whole genome shotgun (WGS) entry which is preliminary data.</text>
</comment>
<dbReference type="GO" id="GO:0008186">
    <property type="term" value="F:ATP-dependent activity, acting on RNA"/>
    <property type="evidence" value="ECO:0007669"/>
    <property type="project" value="UniProtKB-UniRule"/>
</dbReference>
<dbReference type="InterPro" id="IPR027417">
    <property type="entry name" value="P-loop_NTPase"/>
</dbReference>
<dbReference type="Pfam" id="PF07497">
    <property type="entry name" value="Rho_RNA_bind"/>
    <property type="match status" value="1"/>
</dbReference>
<dbReference type="GO" id="GO:0006353">
    <property type="term" value="P:DNA-templated transcription termination"/>
    <property type="evidence" value="ECO:0007669"/>
    <property type="project" value="UniProtKB-UniRule"/>
</dbReference>
<evidence type="ECO:0000256" key="7">
    <source>
        <dbReference type="ARBA" id="ARBA00023015"/>
    </source>
</evidence>